<proteinExistence type="predicted"/>
<dbReference type="RefSeq" id="WP_020845334.1">
    <property type="nucleotide sequence ID" value="NZ_AAELMS020000001.1"/>
</dbReference>
<reference evidence="1" key="1">
    <citation type="submission" date="2019-12" db="EMBL/GenBank/DDBJ databases">
        <authorList>
            <person name="Ashton P.M."/>
            <person name="Dallman T."/>
            <person name="Nair S."/>
            <person name="De Pinna E."/>
            <person name="Peters T."/>
            <person name="Grant K."/>
        </authorList>
    </citation>
    <scope>NUCLEOTIDE SEQUENCE</scope>
    <source>
        <strain evidence="1">267043</strain>
    </source>
</reference>
<evidence type="ECO:0000313" key="1">
    <source>
        <dbReference type="EMBL" id="EDP8606567.1"/>
    </source>
</evidence>
<organism evidence="1">
    <name type="scientific">Salmonella bongori</name>
    <dbReference type="NCBI Taxonomy" id="54736"/>
    <lineage>
        <taxon>Bacteria</taxon>
        <taxon>Pseudomonadati</taxon>
        <taxon>Pseudomonadota</taxon>
        <taxon>Gammaproteobacteria</taxon>
        <taxon>Enterobacterales</taxon>
        <taxon>Enterobacteriaceae</taxon>
        <taxon>Salmonella</taxon>
    </lineage>
</organism>
<dbReference type="EMBL" id="AANPBW010000007">
    <property type="protein sequence ID" value="EDP8606567.1"/>
    <property type="molecule type" value="Genomic_DNA"/>
</dbReference>
<name>A0A698VTZ4_SALBN</name>
<accession>A0A698VTZ4</accession>
<sequence>MSVREPPFITIALILNQVIDVGKLMGALGGDSGPDLSFVAYSRDQQRITDSFLDDH</sequence>
<gene>
    <name evidence="1" type="ORF">FPE52_002126</name>
</gene>
<dbReference type="GeneID" id="66759113"/>
<dbReference type="AlphaFoldDB" id="A0A698VTZ4"/>
<comment type="caution">
    <text evidence="1">The sequence shown here is derived from an EMBL/GenBank/DDBJ whole genome shotgun (WGS) entry which is preliminary data.</text>
</comment>
<protein>
    <submittedName>
        <fullName evidence="1">Uncharacterized protein</fullName>
    </submittedName>
</protein>